<dbReference type="Gene3D" id="3.40.30.10">
    <property type="entry name" value="Glutaredoxin"/>
    <property type="match status" value="1"/>
</dbReference>
<protein>
    <submittedName>
        <fullName evidence="2">Cytochrome oxidase Cu insertion factor, SCO1/SenC/PrrC family</fullName>
    </submittedName>
</protein>
<dbReference type="STRING" id="1465490.SAMN05444277_102106"/>
<feature type="domain" description="Thioredoxin" evidence="1">
    <location>
        <begin position="21"/>
        <end position="157"/>
    </location>
</feature>
<accession>A0A1I5THE2</accession>
<reference evidence="2 3" key="1">
    <citation type="submission" date="2016-10" db="EMBL/GenBank/DDBJ databases">
        <authorList>
            <person name="de Groot N.N."/>
        </authorList>
    </citation>
    <scope>NUCLEOTIDE SEQUENCE [LARGE SCALE GENOMIC DNA]</scope>
    <source>
        <strain evidence="2 3">DSM 28286</strain>
    </source>
</reference>
<evidence type="ECO:0000313" key="2">
    <source>
        <dbReference type="EMBL" id="SFP81816.1"/>
    </source>
</evidence>
<evidence type="ECO:0000259" key="1">
    <source>
        <dbReference type="PROSITE" id="PS51352"/>
    </source>
</evidence>
<organism evidence="2 3">
    <name type="scientific">Parafilimonas terrae</name>
    <dbReference type="NCBI Taxonomy" id="1465490"/>
    <lineage>
        <taxon>Bacteria</taxon>
        <taxon>Pseudomonadati</taxon>
        <taxon>Bacteroidota</taxon>
        <taxon>Chitinophagia</taxon>
        <taxon>Chitinophagales</taxon>
        <taxon>Chitinophagaceae</taxon>
        <taxon>Parafilimonas</taxon>
    </lineage>
</organism>
<dbReference type="AlphaFoldDB" id="A0A1I5THE2"/>
<dbReference type="RefSeq" id="WP_090655588.1">
    <property type="nucleotide sequence ID" value="NZ_FOXQ01000002.1"/>
</dbReference>
<name>A0A1I5THE2_9BACT</name>
<dbReference type="PROSITE" id="PS51352">
    <property type="entry name" value="THIOREDOXIN_2"/>
    <property type="match status" value="1"/>
</dbReference>
<sequence>MKKSFILVLFGLFIYMQLFSQGGNSSIAPFKIRLTNGQGYTYEQLSKNKPVILIYFSPTCDHCKEFTQAMLKRMDKLQDKQFVMISYENLKAVKAFDDMYKLSGHQNIKVGSEGYTFVVQKYYNIQRFPFVAEYDKTGRLKKMIRDNLDPEDIASRL</sequence>
<dbReference type="InterPro" id="IPR013766">
    <property type="entry name" value="Thioredoxin_domain"/>
</dbReference>
<dbReference type="SUPFAM" id="SSF52833">
    <property type="entry name" value="Thioredoxin-like"/>
    <property type="match status" value="1"/>
</dbReference>
<proteinExistence type="predicted"/>
<dbReference type="Proteomes" id="UP000199031">
    <property type="component" value="Unassembled WGS sequence"/>
</dbReference>
<dbReference type="OrthoDB" id="662072at2"/>
<keyword evidence="3" id="KW-1185">Reference proteome</keyword>
<dbReference type="EMBL" id="FOXQ01000002">
    <property type="protein sequence ID" value="SFP81816.1"/>
    <property type="molecule type" value="Genomic_DNA"/>
</dbReference>
<evidence type="ECO:0000313" key="3">
    <source>
        <dbReference type="Proteomes" id="UP000199031"/>
    </source>
</evidence>
<gene>
    <name evidence="2" type="ORF">SAMN05444277_102106</name>
</gene>
<dbReference type="InterPro" id="IPR036249">
    <property type="entry name" value="Thioredoxin-like_sf"/>
</dbReference>